<dbReference type="GO" id="GO:0016579">
    <property type="term" value="P:protein deubiquitination"/>
    <property type="evidence" value="ECO:0007669"/>
    <property type="project" value="InterPro"/>
</dbReference>
<evidence type="ECO:0000313" key="6">
    <source>
        <dbReference type="EMBL" id="BBE08632.1"/>
    </source>
</evidence>
<keyword evidence="3" id="KW-0645">Protease</keyword>
<sequence>MRSLKFINTTSLTIAIATCGAVGSAEAEIRAIEEIIQHQEEINSQRSAIPALPYFESQTDANCAIHAINMALGERFISTEYYDKYTMFIGAKSLINKENPNEGYITENQYHALVHFLNPENNLEDFNEKIKQLELNFNSAASNLPNKIELEDYLNQTGVLGRKKAIENVIIVINKIYNLNLPINLNKFNDDNLARLAWDFENVASIVVYTDDHFFVLRKYENNWYQLDSLLQGPQILLNDNPINWLDEFTLNHDETHIIYFTSAQIEAAKNALHTKSPHLSNEIPFHLPKSVFDSLPPMLSPEPSEATFNEQEIWYFPHYDKADYKNIANEVVHMALGTELITPDDYERYLNLIAIKNNPHVSGRQRRLMRKYYDAGESTGEFYTREMLEEAWDLAAYNDALLYKEYLHQTGVFDQDKNIYNVINTINDLYDLKIPNEFNIEANANVANAERMIVDLDGSFVVLRRDLNDKWWLLDILAQNPKLLSEGPKNWLQKTAQFFPNIKLLCFTVDDILKLESPTKNLPTPFADSMTKSDPFGRDFVEEFFYLPSLSPLELQYISEELFSEQPAFQDNTYKFLHEFILKLFRQGGGDRSKILETFNAFIEQIPVSNSTSSSTSTSERKYKEEINPDTIKAFREAAAKWGLEQTNQQPH</sequence>
<dbReference type="GO" id="GO:0006508">
    <property type="term" value="P:proteolysis"/>
    <property type="evidence" value="ECO:0007669"/>
    <property type="project" value="UniProtKB-KW"/>
</dbReference>
<comment type="catalytic activity">
    <reaction evidence="1">
        <text>Thiol-dependent hydrolysis of ester, thioester, amide, peptide and isopeptide bonds formed by the C-terminal Gly of ubiquitin (a 76-residue protein attached to proteins as an intracellular targeting signal).</text>
        <dbReference type="EC" id="3.4.19.12"/>
    </reaction>
</comment>
<dbReference type="EMBL" id="AP018150">
    <property type="protein sequence ID" value="BBE08632.1"/>
    <property type="molecule type" value="Genomic_DNA"/>
</dbReference>
<accession>A0A2Z6ETD0</accession>
<dbReference type="Pfam" id="PF02099">
    <property type="entry name" value="Josephin"/>
    <property type="match status" value="1"/>
</dbReference>
<protein>
    <recommendedName>
        <fullName evidence="2">ubiquitinyl hydrolase 1</fullName>
        <ecNumber evidence="2">3.4.19.12</ecNumber>
    </recommendedName>
</protein>
<dbReference type="KEGG" id="mcys:MCB1EB_0471"/>
<evidence type="ECO:0000256" key="4">
    <source>
        <dbReference type="ARBA" id="ARBA00022786"/>
    </source>
</evidence>
<dbReference type="AlphaFoldDB" id="A0A2Z6ETD0"/>
<organism evidence="6 7">
    <name type="scientific">Mycoavidus cysteinexigens</name>
    <dbReference type="NCBI Taxonomy" id="1553431"/>
    <lineage>
        <taxon>Bacteria</taxon>
        <taxon>Pseudomonadati</taxon>
        <taxon>Pseudomonadota</taxon>
        <taxon>Betaproteobacteria</taxon>
        <taxon>Burkholderiales</taxon>
        <taxon>Burkholderiaceae</taxon>
        <taxon>Mycoavidus</taxon>
    </lineage>
</organism>
<keyword evidence="7" id="KW-1185">Reference proteome</keyword>
<keyword evidence="5" id="KW-0378">Hydrolase</keyword>
<dbReference type="PROSITE" id="PS50957">
    <property type="entry name" value="JOSEPHIN"/>
    <property type="match status" value="1"/>
</dbReference>
<evidence type="ECO:0000256" key="2">
    <source>
        <dbReference type="ARBA" id="ARBA00012759"/>
    </source>
</evidence>
<reference evidence="6 7" key="1">
    <citation type="journal article" date="2018" name="Microbes Environ.">
        <title>Comparative Genomic Insights into Endofungal Lifestyles of Two Bacterial Endosymbionts, Mycoavidus cysteinexigens and Burkholderia rhizoxinica.</title>
        <authorList>
            <person name="Sharmin D."/>
            <person name="Guo Y."/>
            <person name="Nishizawa T."/>
            <person name="Ohshima S."/>
            <person name="Sato Y."/>
            <person name="Takashima Y."/>
            <person name="Narisawa K."/>
            <person name="Ohta H."/>
        </authorList>
    </citation>
    <scope>NUCLEOTIDE SEQUENCE [LARGE SCALE GENOMIC DNA]</scope>
    <source>
        <strain evidence="6 7">B1-EB</strain>
    </source>
</reference>
<dbReference type="Proteomes" id="UP000282597">
    <property type="component" value="Chromosome"/>
</dbReference>
<proteinExistence type="predicted"/>
<keyword evidence="4" id="KW-0833">Ubl conjugation pathway</keyword>
<dbReference type="EC" id="3.4.19.12" evidence="2"/>
<evidence type="ECO:0000256" key="1">
    <source>
        <dbReference type="ARBA" id="ARBA00000707"/>
    </source>
</evidence>
<dbReference type="GO" id="GO:0004843">
    <property type="term" value="F:cysteine-type deubiquitinase activity"/>
    <property type="evidence" value="ECO:0007669"/>
    <property type="project" value="UniProtKB-EC"/>
</dbReference>
<evidence type="ECO:0000313" key="7">
    <source>
        <dbReference type="Proteomes" id="UP000282597"/>
    </source>
</evidence>
<dbReference type="InterPro" id="IPR006155">
    <property type="entry name" value="Josephin"/>
</dbReference>
<name>A0A2Z6ETD0_9BURK</name>
<dbReference type="Gene3D" id="3.90.70.40">
    <property type="match status" value="1"/>
</dbReference>
<evidence type="ECO:0000256" key="3">
    <source>
        <dbReference type="ARBA" id="ARBA00022670"/>
    </source>
</evidence>
<dbReference type="RefSeq" id="WP_045363174.1">
    <property type="nucleotide sequence ID" value="NZ_AP018150.1"/>
</dbReference>
<evidence type="ECO:0000256" key="5">
    <source>
        <dbReference type="ARBA" id="ARBA00022801"/>
    </source>
</evidence>
<gene>
    <name evidence="6" type="ORF">MCB1EB_0471</name>
</gene>